<dbReference type="EMBL" id="NHZQ01000447">
    <property type="protein sequence ID" value="PSK34121.1"/>
    <property type="molecule type" value="Genomic_DNA"/>
</dbReference>
<sequence>MTATNSTTNGTNGVTGANGTPKLSALADSASEFQELHYDYIVVGGGTAGLVVAARLTENPDIKVGVLEAGPSRLNDPLVDTPAYFLQMLGNENYDYKFYTEPQTQNKGIRHQHPRGRMLGGSSAINYMMYVRGSDQDYDDWAELANDKGWGEKPMKQYMRKHQTLEPIDPGAKKQDTMPFVGENHGTSGPVRTSFNPTLLDIENDMIKAADEATGLEKKPLDPWGGDHIGFFNTLGAVCRNGENKGKRSYAGRGYFAANAHRPNLKVLCDATVARVVLEGDTATGVEFSHGGQKHTVKAKKEVIVSGGTYHSPQILELSGIGDRKVLEAAGVECKVELPGVGNNLNDHVLTGVVHELKPGNISLDAIHLPGQLEAAQKQLAEMQNGGLTQISSCQGFFPYKMFATEQELADTVKLVEAGGDNEFQKKQLKQVVAHLKSDTSANLQFVMVSATGDFVDGIKDQSVLFPPPKSPERPLGISMAICSQYAASRGYVHITNSDPNTLPKLDPRYLTNEADVNVLAAGLMFCDKTIKSKHIADKIARRSFPREELDLSKLEDAKTAAREAIMTEYHPVGTCAIGEVVDSKCFVKGTKRLRVIDASVFPNHVSGNIVASVYAVAEKGADLVKAEW</sequence>
<comment type="cofactor">
    <cofactor evidence="2">
        <name>FAD</name>
        <dbReference type="ChEBI" id="CHEBI:57692"/>
    </cofactor>
</comment>
<gene>
    <name evidence="7" type="ORF">B9Z65_8447</name>
</gene>
<evidence type="ECO:0000256" key="2">
    <source>
        <dbReference type="PIRSR" id="PIRSR000137-2"/>
    </source>
</evidence>
<feature type="domain" description="Glucose-methanol-choline oxidoreductase N-terminal" evidence="5">
    <location>
        <begin position="116"/>
        <end position="139"/>
    </location>
</feature>
<name>A0A2P7YDS6_9PEZI</name>
<organism evidence="7 8">
    <name type="scientific">Elsinoe australis</name>
    <dbReference type="NCBI Taxonomy" id="40998"/>
    <lineage>
        <taxon>Eukaryota</taxon>
        <taxon>Fungi</taxon>
        <taxon>Dikarya</taxon>
        <taxon>Ascomycota</taxon>
        <taxon>Pezizomycotina</taxon>
        <taxon>Dothideomycetes</taxon>
        <taxon>Dothideomycetidae</taxon>
        <taxon>Myriangiales</taxon>
        <taxon>Elsinoaceae</taxon>
        <taxon>Elsinoe</taxon>
    </lineage>
</organism>
<feature type="binding site" evidence="2">
    <location>
        <position position="273"/>
    </location>
    <ligand>
        <name>FAD</name>
        <dbReference type="ChEBI" id="CHEBI:57692"/>
    </ligand>
</feature>
<feature type="region of interest" description="Disordered" evidence="4">
    <location>
        <begin position="1"/>
        <end position="20"/>
    </location>
</feature>
<accession>A0A2P7YDS6</accession>
<dbReference type="PANTHER" id="PTHR11552">
    <property type="entry name" value="GLUCOSE-METHANOL-CHOLINE GMC OXIDOREDUCTASE"/>
    <property type="match status" value="1"/>
</dbReference>
<dbReference type="GO" id="GO:0016614">
    <property type="term" value="F:oxidoreductase activity, acting on CH-OH group of donors"/>
    <property type="evidence" value="ECO:0007669"/>
    <property type="project" value="InterPro"/>
</dbReference>
<dbReference type="SUPFAM" id="SSF54373">
    <property type="entry name" value="FAD-linked reductases, C-terminal domain"/>
    <property type="match status" value="1"/>
</dbReference>
<dbReference type="PANTHER" id="PTHR11552:SF210">
    <property type="entry name" value="GLUCOSE-METHANOL-CHOLINE OXIDOREDUCTASE N-TERMINAL DOMAIN-CONTAINING PROTEIN-RELATED"/>
    <property type="match status" value="1"/>
</dbReference>
<evidence type="ECO:0000256" key="1">
    <source>
        <dbReference type="ARBA" id="ARBA00010790"/>
    </source>
</evidence>
<dbReference type="AlphaFoldDB" id="A0A2P7YDS6"/>
<dbReference type="InterPro" id="IPR012132">
    <property type="entry name" value="GMC_OxRdtase"/>
</dbReference>
<dbReference type="Gene3D" id="3.50.50.60">
    <property type="entry name" value="FAD/NAD(P)-binding domain"/>
    <property type="match status" value="1"/>
</dbReference>
<evidence type="ECO:0000259" key="6">
    <source>
        <dbReference type="PROSITE" id="PS00624"/>
    </source>
</evidence>
<evidence type="ECO:0000313" key="8">
    <source>
        <dbReference type="Proteomes" id="UP000243723"/>
    </source>
</evidence>
<dbReference type="InterPro" id="IPR007867">
    <property type="entry name" value="GMC_OxRtase_C"/>
</dbReference>
<dbReference type="SUPFAM" id="SSF51905">
    <property type="entry name" value="FAD/NAD(P)-binding domain"/>
    <property type="match status" value="1"/>
</dbReference>
<dbReference type="PIRSF" id="PIRSF000137">
    <property type="entry name" value="Alcohol_oxidase"/>
    <property type="match status" value="1"/>
</dbReference>
<feature type="domain" description="Glucose-methanol-choline oxidoreductase N-terminal" evidence="6">
    <location>
        <begin position="308"/>
        <end position="322"/>
    </location>
</feature>
<keyword evidence="8" id="KW-1185">Reference proteome</keyword>
<evidence type="ECO:0000256" key="3">
    <source>
        <dbReference type="RuleBase" id="RU003968"/>
    </source>
</evidence>
<dbReference type="Pfam" id="PF05199">
    <property type="entry name" value="GMC_oxred_C"/>
    <property type="match status" value="1"/>
</dbReference>
<protein>
    <submittedName>
        <fullName evidence="7">Cellobiose dehydrogenase</fullName>
    </submittedName>
</protein>
<comment type="caution">
    <text evidence="7">The sequence shown here is derived from an EMBL/GenBank/DDBJ whole genome shotgun (WGS) entry which is preliminary data.</text>
</comment>
<evidence type="ECO:0000259" key="5">
    <source>
        <dbReference type="PROSITE" id="PS00623"/>
    </source>
</evidence>
<dbReference type="GO" id="GO:0050660">
    <property type="term" value="F:flavin adenine dinucleotide binding"/>
    <property type="evidence" value="ECO:0007669"/>
    <property type="project" value="InterPro"/>
</dbReference>
<dbReference type="Pfam" id="PF00732">
    <property type="entry name" value="GMC_oxred_N"/>
    <property type="match status" value="1"/>
</dbReference>
<comment type="similarity">
    <text evidence="1 3">Belongs to the GMC oxidoreductase family.</text>
</comment>
<dbReference type="Proteomes" id="UP000243723">
    <property type="component" value="Unassembled WGS sequence"/>
</dbReference>
<dbReference type="OrthoDB" id="269227at2759"/>
<dbReference type="PROSITE" id="PS00624">
    <property type="entry name" value="GMC_OXRED_2"/>
    <property type="match status" value="1"/>
</dbReference>
<dbReference type="InterPro" id="IPR036188">
    <property type="entry name" value="FAD/NAD-bd_sf"/>
</dbReference>
<dbReference type="PROSITE" id="PS00623">
    <property type="entry name" value="GMC_OXRED_1"/>
    <property type="match status" value="1"/>
</dbReference>
<reference evidence="7 8" key="1">
    <citation type="submission" date="2017-05" db="EMBL/GenBank/DDBJ databases">
        <title>Draft genome sequence of Elsinoe australis.</title>
        <authorList>
            <person name="Cheng Q."/>
        </authorList>
    </citation>
    <scope>NUCLEOTIDE SEQUENCE [LARGE SCALE GENOMIC DNA]</scope>
    <source>
        <strain evidence="7 8">NL1</strain>
    </source>
</reference>
<dbReference type="Gene3D" id="3.30.560.10">
    <property type="entry name" value="Glucose Oxidase, domain 3"/>
    <property type="match status" value="1"/>
</dbReference>
<evidence type="ECO:0000313" key="7">
    <source>
        <dbReference type="EMBL" id="PSK34121.1"/>
    </source>
</evidence>
<keyword evidence="2 3" id="KW-0274">FAD</keyword>
<keyword evidence="3" id="KW-0285">Flavoprotein</keyword>
<evidence type="ECO:0000256" key="4">
    <source>
        <dbReference type="SAM" id="MobiDB-lite"/>
    </source>
</evidence>
<dbReference type="InterPro" id="IPR000172">
    <property type="entry name" value="GMC_OxRdtase_N"/>
</dbReference>
<proteinExistence type="inferred from homology"/>
<dbReference type="STRING" id="40998.A0A2P7YDS6"/>